<evidence type="ECO:0000259" key="6">
    <source>
        <dbReference type="PROSITE" id="PS50043"/>
    </source>
</evidence>
<evidence type="ECO:0000256" key="5">
    <source>
        <dbReference type="PROSITE-ProRule" id="PRU00169"/>
    </source>
</evidence>
<feature type="domain" description="HTH luxR-type" evidence="6">
    <location>
        <begin position="148"/>
        <end position="213"/>
    </location>
</feature>
<dbReference type="Proteomes" id="UP000501705">
    <property type="component" value="Chromosome"/>
</dbReference>
<reference evidence="8 9" key="1">
    <citation type="journal article" date="2019" name="ACS Chem. Biol.">
        <title>Identification and Mobilization of a Cryptic Antibiotic Biosynthesis Gene Locus from a Human-Pathogenic Nocardia Isolate.</title>
        <authorList>
            <person name="Herisse M."/>
            <person name="Ishida K."/>
            <person name="Porter J.L."/>
            <person name="Howden B."/>
            <person name="Hertweck C."/>
            <person name="Stinear T.P."/>
            <person name="Pidot S.J."/>
        </authorList>
    </citation>
    <scope>NUCLEOTIDE SEQUENCE [LARGE SCALE GENOMIC DNA]</scope>
    <source>
        <strain evidence="8 9">AUSMDU00024985</strain>
    </source>
</reference>
<dbReference type="Pfam" id="PF00196">
    <property type="entry name" value="GerE"/>
    <property type="match status" value="1"/>
</dbReference>
<organism evidence="8 9">
    <name type="scientific">Nocardia brasiliensis</name>
    <dbReference type="NCBI Taxonomy" id="37326"/>
    <lineage>
        <taxon>Bacteria</taxon>
        <taxon>Bacillati</taxon>
        <taxon>Actinomycetota</taxon>
        <taxon>Actinomycetes</taxon>
        <taxon>Mycobacteriales</taxon>
        <taxon>Nocardiaceae</taxon>
        <taxon>Nocardia</taxon>
    </lineage>
</organism>
<dbReference type="EMBL" id="CP046171">
    <property type="protein sequence ID" value="QIS05726.1"/>
    <property type="molecule type" value="Genomic_DNA"/>
</dbReference>
<evidence type="ECO:0000313" key="9">
    <source>
        <dbReference type="Proteomes" id="UP000501705"/>
    </source>
</evidence>
<dbReference type="InterPro" id="IPR001789">
    <property type="entry name" value="Sig_transdc_resp-reg_receiver"/>
</dbReference>
<dbReference type="PROSITE" id="PS50110">
    <property type="entry name" value="RESPONSE_REGULATORY"/>
    <property type="match status" value="1"/>
</dbReference>
<evidence type="ECO:0000313" key="8">
    <source>
        <dbReference type="EMBL" id="QIS05726.1"/>
    </source>
</evidence>
<dbReference type="CDD" id="cd06170">
    <property type="entry name" value="LuxR_C_like"/>
    <property type="match status" value="1"/>
</dbReference>
<evidence type="ECO:0000256" key="3">
    <source>
        <dbReference type="ARBA" id="ARBA00023125"/>
    </source>
</evidence>
<protein>
    <submittedName>
        <fullName evidence="8">Response regulator</fullName>
    </submittedName>
</protein>
<dbReference type="SUPFAM" id="SSF52172">
    <property type="entry name" value="CheY-like"/>
    <property type="match status" value="1"/>
</dbReference>
<gene>
    <name evidence="8" type="ORF">F5X71_28530</name>
</gene>
<feature type="modified residue" description="4-aspartylphosphate" evidence="5">
    <location>
        <position position="57"/>
    </location>
</feature>
<keyword evidence="4" id="KW-0804">Transcription</keyword>
<keyword evidence="2" id="KW-0805">Transcription regulation</keyword>
<dbReference type="PROSITE" id="PS50043">
    <property type="entry name" value="HTH_LUXR_2"/>
    <property type="match status" value="1"/>
</dbReference>
<dbReference type="SMART" id="SM00448">
    <property type="entry name" value="REC"/>
    <property type="match status" value="1"/>
</dbReference>
<sequence>MNTPIRVLIADDHSMFRSGLRAVVDSQDDLDCVAEVSDGRTAIAETARLRPDVAILDVRMPKLDGLAATEAIVAAGGTHVLVLTTYDSEANLCRTLQAGASGFLLKSLPPEELIAAIRIAARGEALIDPSMTKRLMTRFAHSIAPPRTPPEVAQLTARELEVLLLLADARSNAEIASALGVGDETVKTHVSRVLAKLGVRDRIHAVVYAHQHGLVPQHPR</sequence>
<dbReference type="GO" id="GO:0000160">
    <property type="term" value="P:phosphorelay signal transduction system"/>
    <property type="evidence" value="ECO:0007669"/>
    <property type="project" value="InterPro"/>
</dbReference>
<dbReference type="Pfam" id="PF00072">
    <property type="entry name" value="Response_reg"/>
    <property type="match status" value="1"/>
</dbReference>
<keyword evidence="3" id="KW-0238">DNA-binding</keyword>
<dbReference type="PANTHER" id="PTHR43214:SF24">
    <property type="entry name" value="TRANSCRIPTIONAL REGULATORY PROTEIN NARL-RELATED"/>
    <property type="match status" value="1"/>
</dbReference>
<keyword evidence="1 5" id="KW-0597">Phosphoprotein</keyword>
<dbReference type="Gene3D" id="3.40.50.2300">
    <property type="match status" value="1"/>
</dbReference>
<dbReference type="InterPro" id="IPR058245">
    <property type="entry name" value="NreC/VraR/RcsB-like_REC"/>
</dbReference>
<evidence type="ECO:0000256" key="1">
    <source>
        <dbReference type="ARBA" id="ARBA00022553"/>
    </source>
</evidence>
<dbReference type="InterPro" id="IPR016032">
    <property type="entry name" value="Sig_transdc_resp-reg_C-effctor"/>
</dbReference>
<dbReference type="RefSeq" id="WP_167464791.1">
    <property type="nucleotide sequence ID" value="NZ_CP046171.1"/>
</dbReference>
<evidence type="ECO:0000256" key="4">
    <source>
        <dbReference type="ARBA" id="ARBA00023163"/>
    </source>
</evidence>
<evidence type="ECO:0000256" key="2">
    <source>
        <dbReference type="ARBA" id="ARBA00023015"/>
    </source>
</evidence>
<dbReference type="GO" id="GO:0006355">
    <property type="term" value="P:regulation of DNA-templated transcription"/>
    <property type="evidence" value="ECO:0007669"/>
    <property type="project" value="InterPro"/>
</dbReference>
<dbReference type="SMART" id="SM00421">
    <property type="entry name" value="HTH_LUXR"/>
    <property type="match status" value="1"/>
</dbReference>
<evidence type="ECO:0000259" key="7">
    <source>
        <dbReference type="PROSITE" id="PS50110"/>
    </source>
</evidence>
<name>A0A6G9XXV1_NOCBR</name>
<dbReference type="PRINTS" id="PR00038">
    <property type="entry name" value="HTHLUXR"/>
</dbReference>
<proteinExistence type="predicted"/>
<dbReference type="CDD" id="cd17535">
    <property type="entry name" value="REC_NarL-like"/>
    <property type="match status" value="1"/>
</dbReference>
<dbReference type="InterPro" id="IPR039420">
    <property type="entry name" value="WalR-like"/>
</dbReference>
<dbReference type="InterPro" id="IPR000792">
    <property type="entry name" value="Tscrpt_reg_LuxR_C"/>
</dbReference>
<dbReference type="PANTHER" id="PTHR43214">
    <property type="entry name" value="TWO-COMPONENT RESPONSE REGULATOR"/>
    <property type="match status" value="1"/>
</dbReference>
<dbReference type="GO" id="GO:0003677">
    <property type="term" value="F:DNA binding"/>
    <property type="evidence" value="ECO:0007669"/>
    <property type="project" value="UniProtKB-KW"/>
</dbReference>
<dbReference type="AlphaFoldDB" id="A0A6G9XXV1"/>
<dbReference type="SUPFAM" id="SSF46894">
    <property type="entry name" value="C-terminal effector domain of the bipartite response regulators"/>
    <property type="match status" value="1"/>
</dbReference>
<feature type="domain" description="Response regulatory" evidence="7">
    <location>
        <begin position="6"/>
        <end position="121"/>
    </location>
</feature>
<accession>A0A6G9XXV1</accession>
<dbReference type="InterPro" id="IPR011006">
    <property type="entry name" value="CheY-like_superfamily"/>
</dbReference>